<dbReference type="RefSeq" id="WP_132700430.1">
    <property type="nucleotide sequence ID" value="NZ_SLZR01000003.1"/>
</dbReference>
<dbReference type="AlphaFoldDB" id="A0A4R3ID01"/>
<dbReference type="Proteomes" id="UP000295793">
    <property type="component" value="Unassembled WGS sequence"/>
</dbReference>
<organism evidence="1 2">
    <name type="scientific">Reinekea marinisedimentorum</name>
    <dbReference type="NCBI Taxonomy" id="230495"/>
    <lineage>
        <taxon>Bacteria</taxon>
        <taxon>Pseudomonadati</taxon>
        <taxon>Pseudomonadota</taxon>
        <taxon>Gammaproteobacteria</taxon>
        <taxon>Oceanospirillales</taxon>
        <taxon>Saccharospirillaceae</taxon>
        <taxon>Reinekea</taxon>
    </lineage>
</organism>
<dbReference type="EMBL" id="SLZR01000003">
    <property type="protein sequence ID" value="TCS42515.1"/>
    <property type="molecule type" value="Genomic_DNA"/>
</dbReference>
<dbReference type="Pfam" id="PF13591">
    <property type="entry name" value="MerR_2"/>
    <property type="match status" value="1"/>
</dbReference>
<dbReference type="OrthoDB" id="9799091at2"/>
<name>A0A4R3ID01_9GAMM</name>
<protein>
    <submittedName>
        <fullName evidence="1">Chaperone modulatory protein CbpM</fullName>
    </submittedName>
</protein>
<dbReference type="Gene3D" id="1.10.1660.10">
    <property type="match status" value="1"/>
</dbReference>
<reference evidence="1 2" key="1">
    <citation type="submission" date="2019-03" db="EMBL/GenBank/DDBJ databases">
        <title>Genomic Encyclopedia of Archaeal and Bacterial Type Strains, Phase II (KMG-II): from individual species to whole genera.</title>
        <authorList>
            <person name="Goeker M."/>
        </authorList>
    </citation>
    <scope>NUCLEOTIDE SEQUENCE [LARGE SCALE GENOMIC DNA]</scope>
    <source>
        <strain evidence="1 2">DSM 15388</strain>
    </source>
</reference>
<gene>
    <name evidence="1" type="ORF">BCF53_103176</name>
</gene>
<evidence type="ECO:0000313" key="1">
    <source>
        <dbReference type="EMBL" id="TCS42515.1"/>
    </source>
</evidence>
<keyword evidence="2" id="KW-1185">Reference proteome</keyword>
<evidence type="ECO:0000313" key="2">
    <source>
        <dbReference type="Proteomes" id="UP000295793"/>
    </source>
</evidence>
<proteinExistence type="predicted"/>
<accession>A0A4R3ID01</accession>
<comment type="caution">
    <text evidence="1">The sequence shown here is derived from an EMBL/GenBank/DDBJ whole genome shotgun (WGS) entry which is preliminary data.</text>
</comment>
<sequence>MAKTLMTLISGQILDERPSLSLGELSRVSALSAEKLIELVELGVIEPYGPEPDSWRFSSVCIKRVRRAHRLQRDLGVNAAGVALALDLLDELEELRERLDRLQQ</sequence>